<dbReference type="RefSeq" id="WP_139981163.1">
    <property type="nucleotide sequence ID" value="NZ_CP041046.1"/>
</dbReference>
<dbReference type="PANTHER" id="PTHR33452:SF1">
    <property type="entry name" value="INNER MEMBRANE PROTEIN YPHA-RELATED"/>
    <property type="match status" value="1"/>
</dbReference>
<keyword evidence="9" id="KW-1185">Reference proteome</keyword>
<dbReference type="PANTHER" id="PTHR33452">
    <property type="entry name" value="OXIDOREDUCTASE CATD-RELATED"/>
    <property type="match status" value="1"/>
</dbReference>
<dbReference type="Proteomes" id="UP000316093">
    <property type="component" value="Chromosome"/>
</dbReference>
<feature type="transmembrane region" description="Helical" evidence="7">
    <location>
        <begin position="7"/>
        <end position="29"/>
    </location>
</feature>
<feature type="transmembrane region" description="Helical" evidence="7">
    <location>
        <begin position="74"/>
        <end position="93"/>
    </location>
</feature>
<dbReference type="InterPro" id="IPR051907">
    <property type="entry name" value="DoxX-like_oxidoreductase"/>
</dbReference>
<sequence length="133" mass="14178">MNHDRLPLFSLIGRVLMCSLFIVSGIGKVAAPGATKAYIVSAGLPLPDLAYLAAVAVELGLGTLLLLGFKTKWVAALMALFTLATAFTFHAHFNDPNQQVHFLKNLSIAGGLVQFAIWGAGAWSLDGLRTRRA</sequence>
<protein>
    <submittedName>
        <fullName evidence="8">DoxX family protein</fullName>
    </submittedName>
</protein>
<dbReference type="AlphaFoldDB" id="A0A4Y5Z170"/>
<proteinExistence type="inferred from homology"/>
<evidence type="ECO:0000256" key="6">
    <source>
        <dbReference type="ARBA" id="ARBA00023136"/>
    </source>
</evidence>
<comment type="subcellular location">
    <subcellularLocation>
        <location evidence="1">Cell membrane</location>
        <topology evidence="1">Multi-pass membrane protein</topology>
    </subcellularLocation>
</comment>
<dbReference type="OrthoDB" id="9792760at2"/>
<evidence type="ECO:0000256" key="7">
    <source>
        <dbReference type="SAM" id="Phobius"/>
    </source>
</evidence>
<dbReference type="InterPro" id="IPR032808">
    <property type="entry name" value="DoxX"/>
</dbReference>
<evidence type="ECO:0000256" key="3">
    <source>
        <dbReference type="ARBA" id="ARBA00022475"/>
    </source>
</evidence>
<accession>A0A4Y5Z170</accession>
<keyword evidence="4 7" id="KW-0812">Transmembrane</keyword>
<keyword evidence="5 7" id="KW-1133">Transmembrane helix</keyword>
<dbReference type="GO" id="GO:0005886">
    <property type="term" value="C:plasma membrane"/>
    <property type="evidence" value="ECO:0007669"/>
    <property type="project" value="UniProtKB-SubCell"/>
</dbReference>
<evidence type="ECO:0000313" key="9">
    <source>
        <dbReference type="Proteomes" id="UP000316093"/>
    </source>
</evidence>
<dbReference type="EMBL" id="CP041046">
    <property type="protein sequence ID" value="QDE39050.1"/>
    <property type="molecule type" value="Genomic_DNA"/>
</dbReference>
<evidence type="ECO:0000256" key="4">
    <source>
        <dbReference type="ARBA" id="ARBA00022692"/>
    </source>
</evidence>
<comment type="similarity">
    <text evidence="2">Belongs to the DoxX family.</text>
</comment>
<name>A0A4Y5Z170_9GAMM</name>
<gene>
    <name evidence="8" type="ORF">FIV34_07475</name>
</gene>
<dbReference type="KEGG" id="lpy:FIV34_07475"/>
<evidence type="ECO:0000256" key="1">
    <source>
        <dbReference type="ARBA" id="ARBA00004651"/>
    </source>
</evidence>
<evidence type="ECO:0000256" key="5">
    <source>
        <dbReference type="ARBA" id="ARBA00022989"/>
    </source>
</evidence>
<dbReference type="Pfam" id="PF07681">
    <property type="entry name" value="DoxX"/>
    <property type="match status" value="1"/>
</dbReference>
<feature type="transmembrane region" description="Helical" evidence="7">
    <location>
        <begin position="49"/>
        <end position="67"/>
    </location>
</feature>
<keyword evidence="6 7" id="KW-0472">Membrane</keyword>
<evidence type="ECO:0000256" key="2">
    <source>
        <dbReference type="ARBA" id="ARBA00006679"/>
    </source>
</evidence>
<evidence type="ECO:0000313" key="8">
    <source>
        <dbReference type="EMBL" id="QDE39050.1"/>
    </source>
</evidence>
<feature type="transmembrane region" description="Helical" evidence="7">
    <location>
        <begin position="105"/>
        <end position="125"/>
    </location>
</feature>
<keyword evidence="3" id="KW-1003">Cell membrane</keyword>
<reference evidence="8 9" key="1">
    <citation type="submission" date="2019-06" db="EMBL/GenBank/DDBJ databases">
        <title>A complete genome sequence for Luteibacter pinisoli MAH-14.</title>
        <authorList>
            <person name="Baltrus D.A."/>
        </authorList>
    </citation>
    <scope>NUCLEOTIDE SEQUENCE [LARGE SCALE GENOMIC DNA]</scope>
    <source>
        <strain evidence="8 9">MAH-14</strain>
    </source>
</reference>
<organism evidence="8 9">
    <name type="scientific">Luteibacter pinisoli</name>
    <dbReference type="NCBI Taxonomy" id="2589080"/>
    <lineage>
        <taxon>Bacteria</taxon>
        <taxon>Pseudomonadati</taxon>
        <taxon>Pseudomonadota</taxon>
        <taxon>Gammaproteobacteria</taxon>
        <taxon>Lysobacterales</taxon>
        <taxon>Rhodanobacteraceae</taxon>
        <taxon>Luteibacter</taxon>
    </lineage>
</organism>